<proteinExistence type="predicted"/>
<dbReference type="InterPro" id="IPR007085">
    <property type="entry name" value="DNA/pantothenate-metab_flavo_C"/>
</dbReference>
<accession>A0A1Q2MBW2</accession>
<evidence type="ECO:0000313" key="2">
    <source>
        <dbReference type="EMBL" id="AQQ70149.1"/>
    </source>
</evidence>
<dbReference type="Gene3D" id="3.40.50.10300">
    <property type="entry name" value="CoaB-like"/>
    <property type="match status" value="1"/>
</dbReference>
<organism evidence="2 3">
    <name type="scientific">Limihaloglobus sulfuriphilus</name>
    <dbReference type="NCBI Taxonomy" id="1851148"/>
    <lineage>
        <taxon>Bacteria</taxon>
        <taxon>Pseudomonadati</taxon>
        <taxon>Planctomycetota</taxon>
        <taxon>Phycisphaerae</taxon>
        <taxon>Sedimentisphaerales</taxon>
        <taxon>Sedimentisphaeraceae</taxon>
        <taxon>Limihaloglobus</taxon>
    </lineage>
</organism>
<feature type="domain" description="DNA/pantothenate metabolism flavoprotein C-terminal" evidence="1">
    <location>
        <begin position="2"/>
        <end position="201"/>
    </location>
</feature>
<name>A0A1Q2MBW2_9BACT</name>
<dbReference type="Proteomes" id="UP000188181">
    <property type="component" value="Chromosome"/>
</dbReference>
<gene>
    <name evidence="2" type="primary">coaBC_1</name>
    <name evidence="2" type="ORF">SMSP2_00491</name>
</gene>
<reference evidence="3" key="1">
    <citation type="submission" date="2017-02" db="EMBL/GenBank/DDBJ databases">
        <title>Comparative genomics and description of representatives of a novel lineage of planctomycetes thriving in anoxic sediments.</title>
        <authorList>
            <person name="Spring S."/>
            <person name="Bunk B."/>
            <person name="Sproer C."/>
        </authorList>
    </citation>
    <scope>NUCLEOTIDE SEQUENCE [LARGE SCALE GENOMIC DNA]</scope>
    <source>
        <strain evidence="3">SM-Chi-D1</strain>
    </source>
</reference>
<evidence type="ECO:0000313" key="3">
    <source>
        <dbReference type="Proteomes" id="UP000188181"/>
    </source>
</evidence>
<dbReference type="EMBL" id="CP019646">
    <property type="protein sequence ID" value="AQQ70149.1"/>
    <property type="molecule type" value="Genomic_DNA"/>
</dbReference>
<evidence type="ECO:0000259" key="1">
    <source>
        <dbReference type="Pfam" id="PF04127"/>
    </source>
</evidence>
<dbReference type="OrthoDB" id="9802554at2"/>
<dbReference type="InterPro" id="IPR035929">
    <property type="entry name" value="CoaB-like_sf"/>
</dbReference>
<dbReference type="KEGG" id="pbas:SMSP2_00491"/>
<dbReference type="SUPFAM" id="SSF102645">
    <property type="entry name" value="CoaB-like"/>
    <property type="match status" value="1"/>
</dbReference>
<dbReference type="AlphaFoldDB" id="A0A1Q2MBW2"/>
<protein>
    <submittedName>
        <fullName evidence="2">DNA/pantothenate metabolism flavoprotein</fullName>
    </submittedName>
</protein>
<sequence length="209" mass="22780">MNILVTAGGTREHIDPVRYISNASSGNMGYSIARAAIQRGHNVNLVSANVSLTPPAGCRLTKVISAQDMFEAVKENFSECDCLIMAAAVADYTPAEPSPLKLKKSEDDMNIHLKPTVDILGWAGQNKTSQTLVGFALEDTDMFVRALEKKSRKAVDIIAVNSTESIAEKISTLHVNTGGDEWISFQQTDKLQIAQALIEIVELYIEDNL</sequence>
<dbReference type="GO" id="GO:0003824">
    <property type="term" value="F:catalytic activity"/>
    <property type="evidence" value="ECO:0007669"/>
    <property type="project" value="UniProtKB-ARBA"/>
</dbReference>
<dbReference type="GO" id="GO:0015937">
    <property type="term" value="P:coenzyme A biosynthetic process"/>
    <property type="evidence" value="ECO:0007669"/>
    <property type="project" value="UniProtKB-ARBA"/>
</dbReference>
<dbReference type="STRING" id="1851148.SMSP2_00491"/>
<keyword evidence="3" id="KW-1185">Reference proteome</keyword>
<dbReference type="Pfam" id="PF04127">
    <property type="entry name" value="DFP"/>
    <property type="match status" value="1"/>
</dbReference>
<dbReference type="RefSeq" id="WP_146682438.1">
    <property type="nucleotide sequence ID" value="NZ_CP019646.1"/>
</dbReference>